<proteinExistence type="predicted"/>
<dbReference type="AlphaFoldDB" id="A0A1J3GWG8"/>
<name>A0A1J3GWG8_NOCCA</name>
<reference evidence="1" key="1">
    <citation type="submission" date="2016-07" db="EMBL/GenBank/DDBJ databases">
        <title>De novo transcriptome assembly of four accessions of the metal hyperaccumulator plant Noccaea caerulescens.</title>
        <authorList>
            <person name="Blande D."/>
            <person name="Halimaa P."/>
            <person name="Tervahauta A.I."/>
            <person name="Aarts M.G."/>
            <person name="Karenlampi S.O."/>
        </authorList>
    </citation>
    <scope>NUCLEOTIDE SEQUENCE</scope>
</reference>
<accession>A0A1J3GWG8</accession>
<dbReference type="InterPro" id="IPR012340">
    <property type="entry name" value="NA-bd_OB-fold"/>
</dbReference>
<dbReference type="Gene3D" id="2.40.50.140">
    <property type="entry name" value="Nucleic acid-binding proteins"/>
    <property type="match status" value="2"/>
</dbReference>
<protein>
    <submittedName>
        <fullName evidence="1">Uncharacterized protein</fullName>
    </submittedName>
</protein>
<dbReference type="PANTHER" id="PTHR47165:SF4">
    <property type="entry name" value="OS03G0429900 PROTEIN"/>
    <property type="match status" value="1"/>
</dbReference>
<dbReference type="PANTHER" id="PTHR47165">
    <property type="entry name" value="OS03G0429900 PROTEIN"/>
    <property type="match status" value="1"/>
</dbReference>
<gene>
    <name evidence="1" type="ORF">LE_TR15434_c5_g1_i1_g.48553</name>
</gene>
<dbReference type="EMBL" id="GEVL01017872">
    <property type="protein sequence ID" value="JAU59469.1"/>
    <property type="molecule type" value="Transcribed_RNA"/>
</dbReference>
<sequence>MDTTQIMEIAEADCSIKKEKFRLHTYAEFQNFAGTNLHLIDVVCQVLQIQGSNLEDSNSKQKIVLLLLLEDNSTIRLTLWDGQSSEFRIQYQRSERHCDVIVCTCLNPKKFAGKLFLNSTGATKIFLNSNLQVVNKFMKMMGIQNSVSAAAIVEERSGKISYENWNIGKILEYISGGDDHEKEVICRAKIMDISSRKGWKYLSCGTCSKMLERSATSLICNTCNKST</sequence>
<organism evidence="1">
    <name type="scientific">Noccaea caerulescens</name>
    <name type="common">Alpine penny-cress</name>
    <name type="synonym">Thlaspi caerulescens</name>
    <dbReference type="NCBI Taxonomy" id="107243"/>
    <lineage>
        <taxon>Eukaryota</taxon>
        <taxon>Viridiplantae</taxon>
        <taxon>Streptophyta</taxon>
        <taxon>Embryophyta</taxon>
        <taxon>Tracheophyta</taxon>
        <taxon>Spermatophyta</taxon>
        <taxon>Magnoliopsida</taxon>
        <taxon>eudicotyledons</taxon>
        <taxon>Gunneridae</taxon>
        <taxon>Pentapetalae</taxon>
        <taxon>rosids</taxon>
        <taxon>malvids</taxon>
        <taxon>Brassicales</taxon>
        <taxon>Brassicaceae</taxon>
        <taxon>Coluteocarpeae</taxon>
        <taxon>Noccaea</taxon>
    </lineage>
</organism>
<evidence type="ECO:0000313" key="1">
    <source>
        <dbReference type="EMBL" id="JAU59469.1"/>
    </source>
</evidence>
<dbReference type="SUPFAM" id="SSF50249">
    <property type="entry name" value="Nucleic acid-binding proteins"/>
    <property type="match status" value="1"/>
</dbReference>